<feature type="domain" description="Endoribonuclease YicC-like C-terminal" evidence="7">
    <location>
        <begin position="174"/>
        <end position="292"/>
    </location>
</feature>
<dbReference type="Proteomes" id="UP000248688">
    <property type="component" value="Chromosome"/>
</dbReference>
<proteinExistence type="inferred from homology"/>
<evidence type="ECO:0000259" key="6">
    <source>
        <dbReference type="Pfam" id="PF03755"/>
    </source>
</evidence>
<keyword evidence="9" id="KW-1185">Reference proteome</keyword>
<name>A0A2Z4INI6_9BACT</name>
<dbReference type="PANTHER" id="PTHR30636:SF3">
    <property type="entry name" value="UPF0701 PROTEIN YICC"/>
    <property type="match status" value="1"/>
</dbReference>
<gene>
    <name evidence="8" type="ORF">DN752_20490</name>
</gene>
<keyword evidence="4" id="KW-0378">Hydrolase</keyword>
<dbReference type="InterPro" id="IPR013551">
    <property type="entry name" value="YicC-like_C"/>
</dbReference>
<dbReference type="RefSeq" id="WP_112785700.1">
    <property type="nucleotide sequence ID" value="NZ_CP030041.1"/>
</dbReference>
<dbReference type="Pfam" id="PF03755">
    <property type="entry name" value="YicC-like_N"/>
    <property type="match status" value="1"/>
</dbReference>
<evidence type="ECO:0000256" key="5">
    <source>
        <dbReference type="ARBA" id="ARBA00035648"/>
    </source>
</evidence>
<comment type="cofactor">
    <cofactor evidence="1">
        <name>a divalent metal cation</name>
        <dbReference type="ChEBI" id="CHEBI:60240"/>
    </cofactor>
</comment>
<accession>A0A2Z4INI6</accession>
<dbReference type="AlphaFoldDB" id="A0A2Z4INI6"/>
<dbReference type="KEGG" id="est:DN752_20490"/>
<dbReference type="EMBL" id="CP030041">
    <property type="protein sequence ID" value="AWW32327.1"/>
    <property type="molecule type" value="Genomic_DNA"/>
</dbReference>
<evidence type="ECO:0000313" key="8">
    <source>
        <dbReference type="EMBL" id="AWW32327.1"/>
    </source>
</evidence>
<evidence type="ECO:0000259" key="7">
    <source>
        <dbReference type="Pfam" id="PF08340"/>
    </source>
</evidence>
<keyword evidence="3" id="KW-0255">Endonuclease</keyword>
<dbReference type="InterPro" id="IPR005229">
    <property type="entry name" value="YicC/YloC-like"/>
</dbReference>
<dbReference type="Pfam" id="PF08340">
    <property type="entry name" value="YicC-like_C"/>
    <property type="match status" value="1"/>
</dbReference>
<organism evidence="8 9">
    <name type="scientific">Echinicola strongylocentroti</name>
    <dbReference type="NCBI Taxonomy" id="1795355"/>
    <lineage>
        <taxon>Bacteria</taxon>
        <taxon>Pseudomonadati</taxon>
        <taxon>Bacteroidota</taxon>
        <taxon>Cytophagia</taxon>
        <taxon>Cytophagales</taxon>
        <taxon>Cyclobacteriaceae</taxon>
        <taxon>Echinicola</taxon>
    </lineage>
</organism>
<dbReference type="GO" id="GO:0016787">
    <property type="term" value="F:hydrolase activity"/>
    <property type="evidence" value="ECO:0007669"/>
    <property type="project" value="UniProtKB-KW"/>
</dbReference>
<evidence type="ECO:0000313" key="9">
    <source>
        <dbReference type="Proteomes" id="UP000248688"/>
    </source>
</evidence>
<feature type="domain" description="Endoribonuclease YicC-like N-terminal" evidence="6">
    <location>
        <begin position="2"/>
        <end position="156"/>
    </location>
</feature>
<dbReference type="OrthoDB" id="9771229at2"/>
<evidence type="ECO:0000256" key="1">
    <source>
        <dbReference type="ARBA" id="ARBA00001968"/>
    </source>
</evidence>
<evidence type="ECO:0000256" key="2">
    <source>
        <dbReference type="ARBA" id="ARBA00022722"/>
    </source>
</evidence>
<dbReference type="NCBIfam" id="TIGR00255">
    <property type="entry name" value="YicC/YloC family endoribonuclease"/>
    <property type="match status" value="1"/>
</dbReference>
<protein>
    <submittedName>
        <fullName evidence="8">YicC family protein</fullName>
    </submittedName>
</protein>
<dbReference type="GO" id="GO:0004521">
    <property type="term" value="F:RNA endonuclease activity"/>
    <property type="evidence" value="ECO:0007669"/>
    <property type="project" value="InterPro"/>
</dbReference>
<evidence type="ECO:0000256" key="4">
    <source>
        <dbReference type="ARBA" id="ARBA00022801"/>
    </source>
</evidence>
<sequence length="293" mass="33971">MIKSMTGYGVANFENDRYIISAEIKTLNSKFLDFNLRSPRQFSDREIEIRSLVSGILERGKVNLNIEFTAKSSTNLPVSINQELFETYFDTYKSMASKVGVNDSTDLFRLAIQAPNVVTTVSDKSDDQEEWEAVKKVVMEAAQKCDDFRKDEGDTLYHKFKENLDVIAKGLDEIQKEEPKRKERIKNRIKNNFKDWMEENSFDENRFEQELIYYFEKLDITEEIVRLSTHLNYFDKTMAASNSQGKKLGFISQEIGREINTIGSKANDAAIQRHVIIMKDELEKIKEQALNII</sequence>
<evidence type="ECO:0000256" key="3">
    <source>
        <dbReference type="ARBA" id="ARBA00022759"/>
    </source>
</evidence>
<dbReference type="InterPro" id="IPR013527">
    <property type="entry name" value="YicC-like_N"/>
</dbReference>
<reference evidence="8 9" key="1">
    <citation type="submission" date="2018-06" db="EMBL/GenBank/DDBJ databases">
        <title>Echinicola strongylocentroti sp. nov., isolated from a sea urchin Strongylocentrotus intermedius.</title>
        <authorList>
            <person name="Bae S.S."/>
        </authorList>
    </citation>
    <scope>NUCLEOTIDE SEQUENCE [LARGE SCALE GENOMIC DNA]</scope>
    <source>
        <strain evidence="8 9">MEBiC08714</strain>
    </source>
</reference>
<comment type="similarity">
    <text evidence="5">Belongs to the YicC/YloC family.</text>
</comment>
<keyword evidence="2" id="KW-0540">Nuclease</keyword>
<dbReference type="PANTHER" id="PTHR30636">
    <property type="entry name" value="UPF0701 PROTEIN YICC"/>
    <property type="match status" value="1"/>
</dbReference>